<dbReference type="PROSITE" id="PS50088">
    <property type="entry name" value="ANK_REPEAT"/>
    <property type="match status" value="2"/>
</dbReference>
<feature type="repeat" description="ANK" evidence="3">
    <location>
        <begin position="64"/>
        <end position="96"/>
    </location>
</feature>
<evidence type="ECO:0000256" key="3">
    <source>
        <dbReference type="PROSITE-ProRule" id="PRU00023"/>
    </source>
</evidence>
<proteinExistence type="predicted"/>
<evidence type="ECO:0000313" key="5">
    <source>
        <dbReference type="Proteomes" id="UP001301958"/>
    </source>
</evidence>
<dbReference type="Gene3D" id="1.25.40.20">
    <property type="entry name" value="Ankyrin repeat-containing domain"/>
    <property type="match status" value="3"/>
</dbReference>
<comment type="caution">
    <text evidence="4">The sequence shown here is derived from an EMBL/GenBank/DDBJ whole genome shotgun (WGS) entry which is preliminary data.</text>
</comment>
<accession>A0AAN7BGY4</accession>
<sequence>MILDDSKVPVNLEEGDFNDRSTLSVAVETGNMDAVNLLLTRVRWRDLPKVPGASYIDPDLRDWTGSTALFLAAQAGYAYIVDALLEFVGNVNIQNQENVTPLMAAAKLNRLSVVKRLLDDRRIKPNKTGSSRNTALHEAANYGHFKMAKHFLAQGIRIRLQVPNSGLRTPLALAARNGMIKTVKALLTTSHPDSEMEDAPDLNGHIPLTHAVVTGHIKIVRSFLASTRLQVDNPDTRGVTPLMTAARVSYLEVVKLLLRDGRVDPDRTGPKHNYTAFTIAAQSFGKTSVVKELVQDRRVSLDGRDDEGCTSLVEAARFRHTDIVRILLVFGRVNPNVADNLGRTPL</sequence>
<dbReference type="Pfam" id="PF12796">
    <property type="entry name" value="Ank_2"/>
    <property type="match status" value="3"/>
</dbReference>
<keyword evidence="5" id="KW-1185">Reference proteome</keyword>
<name>A0AAN7BGY4_9PEZI</name>
<feature type="repeat" description="ANK" evidence="3">
    <location>
        <begin position="237"/>
        <end position="261"/>
    </location>
</feature>
<dbReference type="PROSITE" id="PS50297">
    <property type="entry name" value="ANK_REP_REGION"/>
    <property type="match status" value="2"/>
</dbReference>
<dbReference type="SUPFAM" id="SSF48403">
    <property type="entry name" value="Ankyrin repeat"/>
    <property type="match status" value="1"/>
</dbReference>
<dbReference type="InterPro" id="IPR002110">
    <property type="entry name" value="Ankyrin_rpt"/>
</dbReference>
<keyword evidence="2 3" id="KW-0040">ANK repeat</keyword>
<dbReference type="Pfam" id="PF00023">
    <property type="entry name" value="Ank"/>
    <property type="match status" value="1"/>
</dbReference>
<dbReference type="EMBL" id="MU865437">
    <property type="protein sequence ID" value="KAK4223164.1"/>
    <property type="molecule type" value="Genomic_DNA"/>
</dbReference>
<evidence type="ECO:0000313" key="4">
    <source>
        <dbReference type="EMBL" id="KAK4223164.1"/>
    </source>
</evidence>
<reference evidence="4" key="1">
    <citation type="journal article" date="2023" name="Mol. Phylogenet. Evol.">
        <title>Genome-scale phylogeny and comparative genomics of the fungal order Sordariales.</title>
        <authorList>
            <person name="Hensen N."/>
            <person name="Bonometti L."/>
            <person name="Westerberg I."/>
            <person name="Brannstrom I.O."/>
            <person name="Guillou S."/>
            <person name="Cros-Aarteil S."/>
            <person name="Calhoun S."/>
            <person name="Haridas S."/>
            <person name="Kuo A."/>
            <person name="Mondo S."/>
            <person name="Pangilinan J."/>
            <person name="Riley R."/>
            <person name="LaButti K."/>
            <person name="Andreopoulos B."/>
            <person name="Lipzen A."/>
            <person name="Chen C."/>
            <person name="Yan M."/>
            <person name="Daum C."/>
            <person name="Ng V."/>
            <person name="Clum A."/>
            <person name="Steindorff A."/>
            <person name="Ohm R.A."/>
            <person name="Martin F."/>
            <person name="Silar P."/>
            <person name="Natvig D.O."/>
            <person name="Lalanne C."/>
            <person name="Gautier V."/>
            <person name="Ament-Velasquez S.L."/>
            <person name="Kruys A."/>
            <person name="Hutchinson M.I."/>
            <person name="Powell A.J."/>
            <person name="Barry K."/>
            <person name="Miller A.N."/>
            <person name="Grigoriev I.V."/>
            <person name="Debuchy R."/>
            <person name="Gladieux P."/>
            <person name="Hiltunen Thoren M."/>
            <person name="Johannesson H."/>
        </authorList>
    </citation>
    <scope>NUCLEOTIDE SEQUENCE</scope>
    <source>
        <strain evidence="4">CBS 990.96</strain>
    </source>
</reference>
<gene>
    <name evidence="4" type="ORF">QBC38DRAFT_426000</name>
</gene>
<dbReference type="InterPro" id="IPR036770">
    <property type="entry name" value="Ankyrin_rpt-contain_sf"/>
</dbReference>
<dbReference type="Proteomes" id="UP001301958">
    <property type="component" value="Unassembled WGS sequence"/>
</dbReference>
<protein>
    <submittedName>
        <fullName evidence="4">Ankyrin repeat-containing domain protein</fullName>
    </submittedName>
</protein>
<reference evidence="4" key="2">
    <citation type="submission" date="2023-05" db="EMBL/GenBank/DDBJ databases">
        <authorList>
            <consortium name="Lawrence Berkeley National Laboratory"/>
            <person name="Steindorff A."/>
            <person name="Hensen N."/>
            <person name="Bonometti L."/>
            <person name="Westerberg I."/>
            <person name="Brannstrom I.O."/>
            <person name="Guillou S."/>
            <person name="Cros-Aarteil S."/>
            <person name="Calhoun S."/>
            <person name="Haridas S."/>
            <person name="Kuo A."/>
            <person name="Mondo S."/>
            <person name="Pangilinan J."/>
            <person name="Riley R."/>
            <person name="Labutti K."/>
            <person name="Andreopoulos B."/>
            <person name="Lipzen A."/>
            <person name="Chen C."/>
            <person name="Yanf M."/>
            <person name="Daum C."/>
            <person name="Ng V."/>
            <person name="Clum A."/>
            <person name="Ohm R."/>
            <person name="Martin F."/>
            <person name="Silar P."/>
            <person name="Natvig D."/>
            <person name="Lalanne C."/>
            <person name="Gautier V."/>
            <person name="Ament-Velasquez S.L."/>
            <person name="Kruys A."/>
            <person name="Hutchinson M.I."/>
            <person name="Powell A.J."/>
            <person name="Barry K."/>
            <person name="Miller A.N."/>
            <person name="Grigoriev I.V."/>
            <person name="Debuchy R."/>
            <person name="Gladieux P."/>
            <person name="Thoren M.H."/>
            <person name="Johannesson H."/>
        </authorList>
    </citation>
    <scope>NUCLEOTIDE SEQUENCE</scope>
    <source>
        <strain evidence="4">CBS 990.96</strain>
    </source>
</reference>
<dbReference type="PANTHER" id="PTHR24198:SF165">
    <property type="entry name" value="ANKYRIN REPEAT-CONTAINING PROTEIN-RELATED"/>
    <property type="match status" value="1"/>
</dbReference>
<evidence type="ECO:0000256" key="2">
    <source>
        <dbReference type="ARBA" id="ARBA00023043"/>
    </source>
</evidence>
<dbReference type="SMART" id="SM00248">
    <property type="entry name" value="ANK"/>
    <property type="match status" value="9"/>
</dbReference>
<organism evidence="4 5">
    <name type="scientific">Podospora fimiseda</name>
    <dbReference type="NCBI Taxonomy" id="252190"/>
    <lineage>
        <taxon>Eukaryota</taxon>
        <taxon>Fungi</taxon>
        <taxon>Dikarya</taxon>
        <taxon>Ascomycota</taxon>
        <taxon>Pezizomycotina</taxon>
        <taxon>Sordariomycetes</taxon>
        <taxon>Sordariomycetidae</taxon>
        <taxon>Sordariales</taxon>
        <taxon>Podosporaceae</taxon>
        <taxon>Podospora</taxon>
    </lineage>
</organism>
<evidence type="ECO:0000256" key="1">
    <source>
        <dbReference type="ARBA" id="ARBA00022737"/>
    </source>
</evidence>
<keyword evidence="1" id="KW-0677">Repeat</keyword>
<dbReference type="PANTHER" id="PTHR24198">
    <property type="entry name" value="ANKYRIN REPEAT AND PROTEIN KINASE DOMAIN-CONTAINING PROTEIN"/>
    <property type="match status" value="1"/>
</dbReference>
<dbReference type="AlphaFoldDB" id="A0AAN7BGY4"/>